<evidence type="ECO:0000313" key="1">
    <source>
        <dbReference type="EMBL" id="CDI04328.1"/>
    </source>
</evidence>
<dbReference type="Proteomes" id="UP000035760">
    <property type="component" value="Unassembled WGS sequence"/>
</dbReference>
<protein>
    <submittedName>
        <fullName evidence="1">Uncharacterized protein</fullName>
    </submittedName>
</protein>
<accession>W6MEB6</accession>
<gene>
    <name evidence="1" type="ORF">BN873_950011</name>
</gene>
<dbReference type="EMBL" id="CBTJ020000108">
    <property type="protein sequence ID" value="CDI04328.1"/>
    <property type="molecule type" value="Genomic_DNA"/>
</dbReference>
<proteinExistence type="predicted"/>
<dbReference type="RefSeq" id="WP_048676486.1">
    <property type="nucleotide sequence ID" value="NZ_CBTJ020000108.1"/>
</dbReference>
<sequence length="939" mass="104879">MDLAELQKKLLQQYTQLRDLRATENYPVYVIEHGLTAEELSTAKVLLNASLISNRRASNAFWLLWIVAAAEVGYHYNGGEYWDSFDKNFPDWPRFGDRDRIRKWYQQFKSQFSGLAPSGPWAQQFPIIAWPITQAILPKYLQRYFADHLYDLRHMLVRNSELTLGELGELLSERYHGGSSRFEGFLQQKALTARIVMAMRLEDVEDTISPIEKTTLQRILDDLDKLGSLGTRLREVRGVLREIHFINSYRSGFVPKTKATQNNALIPVTHLERPRLLARQIGEMVWNLTLALPDLATVLLKAGLSPRDPECSQMRFRSYGQGNTWMPGRALFSYSGDSEEPLATYLTTDLTVFEFDRPVEKIMAALRDRLVFPTAPLRLLKVRADGTAVEVAGRHVRVNQSYILVASGPMPTETVKILALAPVHTKTAATHVWHLSVPARLDSTKIAALRTIGLGYTLGIRAEPLGLTARWDDVDETLVFLDSEIAMFHLMSDVAVREFQITMDTRPPVRLAPAAVGNTLVALGKLSLGRHRVSVSAIGAASDGDIAAEEILITVRPELPWQKAASGKAGVALMLEPRDATLDQLLDHAAILRVSAPAERTVKLKIRFYGADGMLFHQELVGRYKTPVSDERVSACFIQKLISDAQVEHVERSARIEALISLDEYGYESVVFDKDVEPLRWLRVDERTIRLSDDTAETTPPSVRQYDLNSVEISHDVDYQQALVGIELHGKGGLLVANLNGHEYETVATTLQRQLSNFSDLGVPARVSAGEQHLPAIISALKLWRAARSLIGPMAFLARRNAMRALKEALELFLCGNKWIVDAGQVRAGALEIGALYKQVYFSHGFAAGLRVYDWQYDTDAAAAESEFLRLIDAYKVPDANAFYHLCLKLAFQPHVLNPVDLPSGDALHSLRNSALIRGAYFARLVADLRAAGTRSEAA</sequence>
<reference evidence="1" key="1">
    <citation type="submission" date="2013-07" db="EMBL/GenBank/DDBJ databases">
        <authorList>
            <person name="McIlroy S."/>
        </authorList>
    </citation>
    <scope>NUCLEOTIDE SEQUENCE [LARGE SCALE GENOMIC DNA]</scope>
    <source>
        <strain evidence="1">Run_A_D11</strain>
    </source>
</reference>
<evidence type="ECO:0000313" key="2">
    <source>
        <dbReference type="Proteomes" id="UP000035760"/>
    </source>
</evidence>
<comment type="caution">
    <text evidence="1">The sequence shown here is derived from an EMBL/GenBank/DDBJ whole genome shotgun (WGS) entry which is preliminary data.</text>
</comment>
<dbReference type="OrthoDB" id="7053243at2"/>
<keyword evidence="2" id="KW-1185">Reference proteome</keyword>
<name>W6MEB6_9GAMM</name>
<organism evidence="1 2">
    <name type="scientific">Candidatus Competibacter denitrificans Run_A_D11</name>
    <dbReference type="NCBI Taxonomy" id="1400863"/>
    <lineage>
        <taxon>Bacteria</taxon>
        <taxon>Pseudomonadati</taxon>
        <taxon>Pseudomonadota</taxon>
        <taxon>Gammaproteobacteria</taxon>
        <taxon>Candidatus Competibacteraceae</taxon>
        <taxon>Candidatus Competibacter</taxon>
    </lineage>
</organism>
<reference evidence="1" key="2">
    <citation type="submission" date="2014-03" db="EMBL/GenBank/DDBJ databases">
        <title>Candidatus Competibacter-lineage genomes retrieved from metagenomes reveal functional metabolic diversity.</title>
        <authorList>
            <person name="McIlroy S.J."/>
            <person name="Albertsen M."/>
            <person name="Andresen E.K."/>
            <person name="Saunders A.M."/>
            <person name="Kristiansen R."/>
            <person name="Stokholm-Bjerregaard M."/>
            <person name="Nielsen K.L."/>
            <person name="Nielsen P.H."/>
        </authorList>
    </citation>
    <scope>NUCLEOTIDE SEQUENCE</scope>
    <source>
        <strain evidence="1">Run_A_D11</strain>
    </source>
</reference>
<dbReference type="STRING" id="1400863.BN873_950011"/>
<dbReference type="AlphaFoldDB" id="W6MEB6"/>